<sequence>MWQNLIPTQRPGRCRGVRRYSLAKERLALREATPPVAPRLVARAPGKETLSFRSDGIQALWRDLLGCVSLSFRGVDGARDPASDQLKTFSLEALGPEGSRLGCRSCHGIPED</sequence>
<dbReference type="Proteomes" id="UP001159641">
    <property type="component" value="Unassembled WGS sequence"/>
</dbReference>
<gene>
    <name evidence="1" type="ORF">J1605_019701</name>
</gene>
<dbReference type="AlphaFoldDB" id="A0AB34HHX5"/>
<evidence type="ECO:0000313" key="2">
    <source>
        <dbReference type="Proteomes" id="UP001159641"/>
    </source>
</evidence>
<protein>
    <submittedName>
        <fullName evidence="1">Uncharacterized protein</fullName>
    </submittedName>
</protein>
<dbReference type="EMBL" id="JAIQCJ010001090">
    <property type="protein sequence ID" value="KAJ8792482.1"/>
    <property type="molecule type" value="Genomic_DNA"/>
</dbReference>
<organism evidence="1 2">
    <name type="scientific">Eschrichtius robustus</name>
    <name type="common">California gray whale</name>
    <name type="synonym">Eschrichtius gibbosus</name>
    <dbReference type="NCBI Taxonomy" id="9764"/>
    <lineage>
        <taxon>Eukaryota</taxon>
        <taxon>Metazoa</taxon>
        <taxon>Chordata</taxon>
        <taxon>Craniata</taxon>
        <taxon>Vertebrata</taxon>
        <taxon>Euteleostomi</taxon>
        <taxon>Mammalia</taxon>
        <taxon>Eutheria</taxon>
        <taxon>Laurasiatheria</taxon>
        <taxon>Artiodactyla</taxon>
        <taxon>Whippomorpha</taxon>
        <taxon>Cetacea</taxon>
        <taxon>Mysticeti</taxon>
        <taxon>Eschrichtiidae</taxon>
        <taxon>Eschrichtius</taxon>
    </lineage>
</organism>
<reference evidence="1 2" key="1">
    <citation type="submission" date="2022-11" db="EMBL/GenBank/DDBJ databases">
        <title>Whole genome sequence of Eschrichtius robustus ER-17-0199.</title>
        <authorList>
            <person name="Bruniche-Olsen A."/>
            <person name="Black A.N."/>
            <person name="Fields C.J."/>
            <person name="Walden K."/>
            <person name="Dewoody J.A."/>
        </authorList>
    </citation>
    <scope>NUCLEOTIDE SEQUENCE [LARGE SCALE GENOMIC DNA]</scope>
    <source>
        <strain evidence="1">ER-17-0199</strain>
        <tissue evidence="1">Blubber</tissue>
    </source>
</reference>
<proteinExistence type="predicted"/>
<keyword evidence="2" id="KW-1185">Reference proteome</keyword>
<name>A0AB34HHX5_ESCRO</name>
<evidence type="ECO:0000313" key="1">
    <source>
        <dbReference type="EMBL" id="KAJ8792482.1"/>
    </source>
</evidence>
<accession>A0AB34HHX5</accession>
<comment type="caution">
    <text evidence="1">The sequence shown here is derived from an EMBL/GenBank/DDBJ whole genome shotgun (WGS) entry which is preliminary data.</text>
</comment>